<accession>A0A0U1W4M0</accession>
<proteinExistence type="evidence at transcript level"/>
<feature type="non-terminal residue" evidence="4">
    <location>
        <position position="1"/>
    </location>
</feature>
<dbReference type="InterPro" id="IPR036867">
    <property type="entry name" value="R3H_dom_sf"/>
</dbReference>
<dbReference type="SMART" id="SM00393">
    <property type="entry name" value="R3H"/>
    <property type="match status" value="1"/>
</dbReference>
<dbReference type="PANTHER" id="PTHR14195">
    <property type="entry name" value="G PATCH DOMAIN CONTAINING PROTEIN 2"/>
    <property type="match status" value="1"/>
</dbReference>
<organism evidence="4">
    <name type="scientific">Procambarus clarkii</name>
    <name type="common">Red swamp crayfish</name>
    <dbReference type="NCBI Taxonomy" id="6728"/>
    <lineage>
        <taxon>Eukaryota</taxon>
        <taxon>Metazoa</taxon>
        <taxon>Ecdysozoa</taxon>
        <taxon>Arthropoda</taxon>
        <taxon>Crustacea</taxon>
        <taxon>Multicrustacea</taxon>
        <taxon>Malacostraca</taxon>
        <taxon>Eumalacostraca</taxon>
        <taxon>Eucarida</taxon>
        <taxon>Decapoda</taxon>
        <taxon>Pleocyemata</taxon>
        <taxon>Astacidea</taxon>
        <taxon>Astacoidea</taxon>
        <taxon>Cambaridae</taxon>
        <taxon>Procambarus</taxon>
    </lineage>
</organism>
<feature type="non-terminal residue" evidence="4">
    <location>
        <position position="163"/>
    </location>
</feature>
<dbReference type="InterPro" id="IPR001374">
    <property type="entry name" value="R3H_dom"/>
</dbReference>
<evidence type="ECO:0000313" key="4">
    <source>
        <dbReference type="EMBL" id="AGZ84431.1"/>
    </source>
</evidence>
<dbReference type="InterPro" id="IPR051189">
    <property type="entry name" value="Splicing_assoc_domain"/>
</dbReference>
<protein>
    <submittedName>
        <fullName evidence="4">NF-kappa-B-repressing factor</fullName>
    </submittedName>
</protein>
<dbReference type="SMART" id="SM00443">
    <property type="entry name" value="G_patch"/>
    <property type="match status" value="1"/>
</dbReference>
<dbReference type="Gene3D" id="3.30.1370.50">
    <property type="entry name" value="R3H-like domain"/>
    <property type="match status" value="1"/>
</dbReference>
<name>A0A0U1W4M0_PROCL</name>
<dbReference type="EMBL" id="KF662470">
    <property type="protein sequence ID" value="AGZ84431.1"/>
    <property type="molecule type" value="mRNA"/>
</dbReference>
<reference evidence="4" key="1">
    <citation type="submission" date="2013-09" db="EMBL/GenBank/DDBJ databases">
        <authorList>
            <person name="Wang G."/>
            <person name="Yang Y."/>
            <person name="Su Y."/>
        </authorList>
    </citation>
    <scope>NUCLEOTIDE SEQUENCE</scope>
</reference>
<dbReference type="AlphaFoldDB" id="A0A0U1W4M0"/>
<dbReference type="Pfam" id="PF01424">
    <property type="entry name" value="R3H"/>
    <property type="match status" value="1"/>
</dbReference>
<sequence length="163" mass="18021">KIHASEEEVSLGEVASGRTARGQGASLDKPVEDSSMGSKLLKMMGWTGGGLGKEGSGITEPIRPHEVFGREGLGHKQEVGVTPRFRNRILGIIRDFCQGSGIEELAFSPDFSKEQRAEIHKIARRFKLKSVSHGYEEQRYLVLSRKFSAKQLIRTLLEEGPTD</sequence>
<feature type="domain" description="R3H" evidence="3">
    <location>
        <begin position="83"/>
        <end position="147"/>
    </location>
</feature>
<dbReference type="OrthoDB" id="2359216at2759"/>
<dbReference type="InterPro" id="IPR000467">
    <property type="entry name" value="G_patch_dom"/>
</dbReference>
<feature type="region of interest" description="Disordered" evidence="1">
    <location>
        <begin position="1"/>
        <end position="35"/>
    </location>
</feature>
<dbReference type="PROSITE" id="PS50174">
    <property type="entry name" value="G_PATCH"/>
    <property type="match status" value="1"/>
</dbReference>
<dbReference type="GO" id="GO:0003676">
    <property type="term" value="F:nucleic acid binding"/>
    <property type="evidence" value="ECO:0007669"/>
    <property type="project" value="UniProtKB-UniRule"/>
</dbReference>
<dbReference type="PROSITE" id="PS51061">
    <property type="entry name" value="R3H"/>
    <property type="match status" value="1"/>
</dbReference>
<dbReference type="SUPFAM" id="SSF82708">
    <property type="entry name" value="R3H domain"/>
    <property type="match status" value="1"/>
</dbReference>
<evidence type="ECO:0000259" key="3">
    <source>
        <dbReference type="PROSITE" id="PS51061"/>
    </source>
</evidence>
<evidence type="ECO:0000256" key="1">
    <source>
        <dbReference type="SAM" id="MobiDB-lite"/>
    </source>
</evidence>
<dbReference type="Pfam" id="PF01585">
    <property type="entry name" value="G-patch"/>
    <property type="match status" value="1"/>
</dbReference>
<evidence type="ECO:0000259" key="2">
    <source>
        <dbReference type="PROSITE" id="PS50174"/>
    </source>
</evidence>
<feature type="domain" description="G-patch" evidence="2">
    <location>
        <begin position="33"/>
        <end position="78"/>
    </location>
</feature>